<evidence type="ECO:0000256" key="8">
    <source>
        <dbReference type="ARBA" id="ARBA00022967"/>
    </source>
</evidence>
<feature type="domain" description="ABC transmembrane type-1" evidence="14">
    <location>
        <begin position="193"/>
        <end position="427"/>
    </location>
</feature>
<dbReference type="Gene3D" id="1.20.1560.10">
    <property type="entry name" value="ABC transporter type 1, transmembrane domain"/>
    <property type="match status" value="1"/>
</dbReference>
<dbReference type="Gene3D" id="3.40.50.300">
    <property type="entry name" value="P-loop containing nucleotide triphosphate hydrolases"/>
    <property type="match status" value="1"/>
</dbReference>
<evidence type="ECO:0000256" key="2">
    <source>
        <dbReference type="ARBA" id="ARBA00006493"/>
    </source>
</evidence>
<evidence type="ECO:0000259" key="13">
    <source>
        <dbReference type="PROSITE" id="PS50893"/>
    </source>
</evidence>
<feature type="compositionally biased region" description="Basic and acidic residues" evidence="11">
    <location>
        <begin position="130"/>
        <end position="141"/>
    </location>
</feature>
<evidence type="ECO:0000256" key="9">
    <source>
        <dbReference type="ARBA" id="ARBA00022989"/>
    </source>
</evidence>
<comment type="similarity">
    <text evidence="2">Belongs to the ABC transporter superfamily. ABCB family. MHC peptide exporter (TC 3.A.1.209) subfamily.</text>
</comment>
<evidence type="ECO:0000313" key="15">
    <source>
        <dbReference type="Ensembl" id="ENSTRUP00000075176.1"/>
    </source>
</evidence>
<dbReference type="InterPro" id="IPR036640">
    <property type="entry name" value="ABC1_TM_sf"/>
</dbReference>
<accession>A0A674NNN6</accession>
<dbReference type="GeneTree" id="ENSGT00940000155431"/>
<name>A0A674NNN6_TAKRU</name>
<proteinExistence type="inferred from homology"/>
<gene>
    <name evidence="15" type="primary">abcb9</name>
</gene>
<evidence type="ECO:0000256" key="1">
    <source>
        <dbReference type="ARBA" id="ARBA00004127"/>
    </source>
</evidence>
<dbReference type="CDD" id="cd03249">
    <property type="entry name" value="ABC_MTABC3_MDL1_MDL2"/>
    <property type="match status" value="1"/>
</dbReference>
<reference evidence="15" key="3">
    <citation type="submission" date="2025-09" db="UniProtKB">
        <authorList>
            <consortium name="Ensembl"/>
        </authorList>
    </citation>
    <scope>IDENTIFICATION</scope>
</reference>
<keyword evidence="3" id="KW-0813">Transport</keyword>
<keyword evidence="4 12" id="KW-0812">Transmembrane</keyword>
<keyword evidence="16" id="KW-1185">Reference proteome</keyword>
<dbReference type="InterPro" id="IPR011527">
    <property type="entry name" value="ABC1_TM_dom"/>
</dbReference>
<dbReference type="SUPFAM" id="SSF90123">
    <property type="entry name" value="ABC transporter transmembrane region"/>
    <property type="match status" value="1"/>
</dbReference>
<dbReference type="GO" id="GO:0012505">
    <property type="term" value="C:endomembrane system"/>
    <property type="evidence" value="ECO:0007669"/>
    <property type="project" value="UniProtKB-SubCell"/>
</dbReference>
<evidence type="ECO:0000256" key="7">
    <source>
        <dbReference type="ARBA" id="ARBA00022856"/>
    </source>
</evidence>
<dbReference type="FunFam" id="1.20.1560.10:FF:000210">
    <property type="entry name" value="ATP-binding cassette, sub-family B (MDR/TAP), member 9"/>
    <property type="match status" value="1"/>
</dbReference>
<keyword evidence="5" id="KW-0547">Nucleotide-binding</keyword>
<evidence type="ECO:0000256" key="12">
    <source>
        <dbReference type="SAM" id="Phobius"/>
    </source>
</evidence>
<dbReference type="Pfam" id="PF00664">
    <property type="entry name" value="ABC_membrane"/>
    <property type="match status" value="1"/>
</dbReference>
<dbReference type="InterPro" id="IPR027417">
    <property type="entry name" value="P-loop_NTPase"/>
</dbReference>
<dbReference type="InterPro" id="IPR017871">
    <property type="entry name" value="ABC_transporter-like_CS"/>
</dbReference>
<organism evidence="15 16">
    <name type="scientific">Takifugu rubripes</name>
    <name type="common">Japanese pufferfish</name>
    <name type="synonym">Fugu rubripes</name>
    <dbReference type="NCBI Taxonomy" id="31033"/>
    <lineage>
        <taxon>Eukaryota</taxon>
        <taxon>Metazoa</taxon>
        <taxon>Chordata</taxon>
        <taxon>Craniata</taxon>
        <taxon>Vertebrata</taxon>
        <taxon>Euteleostomi</taxon>
        <taxon>Actinopterygii</taxon>
        <taxon>Neopterygii</taxon>
        <taxon>Teleostei</taxon>
        <taxon>Neoteleostei</taxon>
        <taxon>Acanthomorphata</taxon>
        <taxon>Eupercaria</taxon>
        <taxon>Tetraodontiformes</taxon>
        <taxon>Tetradontoidea</taxon>
        <taxon>Tetraodontidae</taxon>
        <taxon>Takifugu</taxon>
    </lineage>
</organism>
<dbReference type="Ensembl" id="ENSTRUT00000086552.1">
    <property type="protein sequence ID" value="ENSTRUP00000075176.1"/>
    <property type="gene ID" value="ENSTRUG00000007111.3"/>
</dbReference>
<dbReference type="GO" id="GO:0016020">
    <property type="term" value="C:membrane"/>
    <property type="evidence" value="ECO:0007669"/>
    <property type="project" value="InterPro"/>
</dbReference>
<evidence type="ECO:0000256" key="5">
    <source>
        <dbReference type="ARBA" id="ARBA00022741"/>
    </source>
</evidence>
<feature type="transmembrane region" description="Helical" evidence="12">
    <location>
        <begin position="274"/>
        <end position="298"/>
    </location>
</feature>
<keyword evidence="7" id="KW-0571">Peptide transport</keyword>
<keyword evidence="10 12" id="KW-0472">Membrane</keyword>
<dbReference type="PROSITE" id="PS00211">
    <property type="entry name" value="ABC_TRANSPORTER_1"/>
    <property type="match status" value="1"/>
</dbReference>
<comment type="subcellular location">
    <subcellularLocation>
        <location evidence="1">Endomembrane system</location>
        <topology evidence="1">Multi-pass membrane protein</topology>
    </subcellularLocation>
</comment>
<dbReference type="Proteomes" id="UP000005226">
    <property type="component" value="Chromosome 21"/>
</dbReference>
<dbReference type="GO" id="GO:0016887">
    <property type="term" value="F:ATP hydrolysis activity"/>
    <property type="evidence" value="ECO:0007669"/>
    <property type="project" value="InterPro"/>
</dbReference>
<dbReference type="InterPro" id="IPR003439">
    <property type="entry name" value="ABC_transporter-like_ATP-bd"/>
</dbReference>
<keyword evidence="6" id="KW-0067">ATP-binding</keyword>
<feature type="transmembrane region" description="Helical" evidence="12">
    <location>
        <begin position="78"/>
        <end position="100"/>
    </location>
</feature>
<dbReference type="PROSITE" id="PS50893">
    <property type="entry name" value="ABC_TRANSPORTER_2"/>
    <property type="match status" value="1"/>
</dbReference>
<evidence type="ECO:0000256" key="11">
    <source>
        <dbReference type="SAM" id="MobiDB-lite"/>
    </source>
</evidence>
<dbReference type="PANTHER" id="PTHR43394:SF14">
    <property type="entry name" value="TRANSPORTER 2, ATP BINDING CASSETTE SUBFAMILY B"/>
    <property type="match status" value="1"/>
</dbReference>
<dbReference type="GO" id="GO:0005524">
    <property type="term" value="F:ATP binding"/>
    <property type="evidence" value="ECO:0007669"/>
    <property type="project" value="UniProtKB-KW"/>
</dbReference>
<dbReference type="Pfam" id="PF00005">
    <property type="entry name" value="ABC_tran"/>
    <property type="match status" value="1"/>
</dbReference>
<evidence type="ECO:0000256" key="6">
    <source>
        <dbReference type="ARBA" id="ARBA00022840"/>
    </source>
</evidence>
<feature type="region of interest" description="Disordered" evidence="11">
    <location>
        <begin position="111"/>
        <end position="146"/>
    </location>
</feature>
<feature type="transmembrane region" description="Helical" evidence="12">
    <location>
        <begin position="13"/>
        <end position="33"/>
    </location>
</feature>
<dbReference type="PANTHER" id="PTHR43394">
    <property type="entry name" value="ATP-DEPENDENT PERMEASE MDL1, MITOCHONDRIAL"/>
    <property type="match status" value="1"/>
</dbReference>
<keyword evidence="8" id="KW-1278">Translocase</keyword>
<evidence type="ECO:0000256" key="4">
    <source>
        <dbReference type="ARBA" id="ARBA00022692"/>
    </source>
</evidence>
<feature type="domain" description="ABC transporter" evidence="13">
    <location>
        <begin position="460"/>
        <end position="696"/>
    </location>
</feature>
<dbReference type="AlphaFoldDB" id="A0A674NNN6"/>
<dbReference type="InterPro" id="IPR003593">
    <property type="entry name" value="AAA+_ATPase"/>
</dbReference>
<feature type="transmembrane region" description="Helical" evidence="12">
    <location>
        <begin position="45"/>
        <end position="66"/>
    </location>
</feature>
<protein>
    <submittedName>
        <fullName evidence="15">ATP-binding cassette, sub-family B (MDR/TAP), member 9</fullName>
    </submittedName>
</protein>
<dbReference type="GO" id="GO:0015421">
    <property type="term" value="F:ABC-type oligopeptide transporter activity"/>
    <property type="evidence" value="ECO:0007669"/>
    <property type="project" value="TreeGrafter"/>
</dbReference>
<dbReference type="PROSITE" id="PS50929">
    <property type="entry name" value="ABC_TM1F"/>
    <property type="match status" value="1"/>
</dbReference>
<dbReference type="SUPFAM" id="SSF52540">
    <property type="entry name" value="P-loop containing nucleoside triphosphate hydrolases"/>
    <property type="match status" value="1"/>
</dbReference>
<dbReference type="SMART" id="SM00382">
    <property type="entry name" value="AAA"/>
    <property type="match status" value="1"/>
</dbReference>
<evidence type="ECO:0000259" key="14">
    <source>
        <dbReference type="PROSITE" id="PS50929"/>
    </source>
</evidence>
<evidence type="ECO:0000256" key="10">
    <source>
        <dbReference type="ARBA" id="ARBA00023136"/>
    </source>
</evidence>
<reference evidence="15 16" key="1">
    <citation type="journal article" date="2011" name="Genome Biol. Evol.">
        <title>Integration of the genetic map and genome assembly of fugu facilitates insights into distinct features of genome evolution in teleosts and mammals.</title>
        <authorList>
            <person name="Kai W."/>
            <person name="Kikuchi K."/>
            <person name="Tohari S."/>
            <person name="Chew A.K."/>
            <person name="Tay A."/>
            <person name="Fujiwara A."/>
            <person name="Hosoya S."/>
            <person name="Suetake H."/>
            <person name="Naruse K."/>
            <person name="Brenner S."/>
            <person name="Suzuki Y."/>
            <person name="Venkatesh B."/>
        </authorList>
    </citation>
    <scope>NUCLEOTIDE SEQUENCE [LARGE SCALE GENOMIC DNA]</scope>
</reference>
<sequence length="735" mass="80763">MLNFNILCSLLDLWGTVLLRSALLLGACIGVLWNREDGPRRVNKVTAAVVLVCLIIITFTLAKLLLLTEVGSLTQQPWALSLLCWTCASSLGILLPWNLLGKVSKPRRCPNYLDGDGSEDTETLVNTGSEGEKSSEERGQEKQPNSGATLGRLLAYCKKDGGLLSVASLNGVRPGHQLSRKSIQCPYLHAGRFCSSLAMGVRGGVFTLTFARLNLRLRNHLYRVLMRQEIGFFDENHTGDILSRLTADTTQVSDLISQNVNIFLRSSIKATGHFFFMCAMSWKLTLVTVIGFPFIAFISKIYGDYYKKLTKEVQTTLAEANKVAEETISSMRTVRSFANECGEAESYYSKLLLMFQLNKKQALAYACYMWSSYLSQLGLEVAVIYYGGHLVISNQMTSGELIAFFIYVLELAECLENIASVYTGLMQGVGAAEKVFEYLDREPKQSAEGTEAPDTCTGLVEFKDVTFAYPTRPETHILQGVSFTLRPGKVTALVGPSGGGKSSCVSLLENFYQPQQGLVLLDGKPVHTLRHDYLHSKVSLVSQEPVLFARTVEENITYGLSDTPVVAVMEAAVEANAHDFISELPKGYQTSVGEKGTHLSGGQKQRVAIARALVRNPKVLILDEATSALDAESEHIVQQALNNIMQERTILVIAHRLSTVEKADNIVVIDRGCVAEQGTHRELMASGGLYSKLVQRQLLSIETGETLNNRSEISERGSSIMESSALKCCRLSQNG</sequence>
<keyword evidence="9 12" id="KW-1133">Transmembrane helix</keyword>
<dbReference type="InterPro" id="IPR039421">
    <property type="entry name" value="Type_1_exporter"/>
</dbReference>
<keyword evidence="7" id="KW-0653">Protein transport</keyword>
<dbReference type="PIRSF" id="PIRSF002773">
    <property type="entry name" value="ABC_prm/ATPase_B"/>
    <property type="match status" value="1"/>
</dbReference>
<dbReference type="FunFam" id="3.40.50.300:FF:000140">
    <property type="entry name" value="Lipid A export ATP-binding/permease protein MsbA"/>
    <property type="match status" value="1"/>
</dbReference>
<evidence type="ECO:0000256" key="3">
    <source>
        <dbReference type="ARBA" id="ARBA00022448"/>
    </source>
</evidence>
<evidence type="ECO:0000313" key="16">
    <source>
        <dbReference type="Proteomes" id="UP000005226"/>
    </source>
</evidence>
<reference evidence="15" key="2">
    <citation type="submission" date="2025-08" db="UniProtKB">
        <authorList>
            <consortium name="Ensembl"/>
        </authorList>
    </citation>
    <scope>IDENTIFICATION</scope>
</reference>